<organism evidence="1 2">
    <name type="scientific">Confluentibacter flavum</name>
    <dbReference type="NCBI Taxonomy" id="1909700"/>
    <lineage>
        <taxon>Bacteria</taxon>
        <taxon>Pseudomonadati</taxon>
        <taxon>Bacteroidota</taxon>
        <taxon>Flavobacteriia</taxon>
        <taxon>Flavobacteriales</taxon>
        <taxon>Flavobacteriaceae</taxon>
        <taxon>Confluentibacter</taxon>
    </lineage>
</organism>
<sequence>MNTISLENIKSLKAEQLTELLLKLLHLEYKKYNFQNCYINVPQNITTADGGEDGRITTDDNKDSKWVIDKYCLFQCKATEMAVSECSKEILEKKRKNSDADILKTQVKDVLINNGTYILFIKEAYVESVRNESISQRLKAIRDSIEKAEGKSFAEKAKIKIYDANLIRDWTNEYISAVSFVQLCSGIVKPLGLQIWSELKSHNSNSNDFKTNADIDSLIEKIRTDIFNNLNIRIEGVSGIGKTRLTCEIFSPGEPDGDGNFDLNRKSISESLIYFDVGKGNIQNIFDFIRSTVTTFPAVLVLDNCDPKNHNKFLEEVCRSGSLQTLITIDYEKCNLSNNDTYNLIELKGEMFNSVVEDILKNQYRNSTLSDNDINYLISFSEGNPKMAINFVRAAIHKRDLNQGFDRELLEKLIFGREVINHLDFKVLKLCSVFKYFEYPTEDFYLIDKNNYNLLLEHVRFFSNFLNIDINDVEILLKKYLSKGVLERRGNKIIIRPNPLSLKLSILFWEELNILNYEPFIGSIPKNLITPLADQLSQLGSVNKAKEFVETIWGVNGNFSTAEILNSNMGSRLFRSIVTVNPKATVKVLTKNYLNKPKEYLTSIVEARQNLVWALEKLCFREDTFLESTKVLMSFAAAEIETYYSNNATDYFTQLFRIYLAGTEVGYDPRIEVLKWAIEKEDSDFDALVIKACGRAFTPTYNLHKMGGAEKQGGLLPLEDYYPKNQKEINDYRINIIELLSKFTFHENQFQFSAQKIIYSNINNLFEFHFEMNKLKVVLDGIIKNVVDRDDFIKSLYSQGSFVRINEKQREFINTYVELLKTNTIEEKILYNVSEPKIIIKTIKDEEEYVDRGKRLAEKFAEEVIEKKIDIQPYFRNLLVGNQYNAFDFGKKLSELSEYNKDFIDNLILELQKIENERYNISFFFGYISVLEEARKREIFNILILKKSSFAFNILRFVELDFDNIFNLISLIENKDINSNKLELIKNDVVKLSPYDLKKYFELIKKFENGQLLIIDTFSTLIWVSKNSRVDINQNILNYIKSIVEETNLLILISKNRIIDLYSWEEIMILLIKSFGDKFCAVLSKHIVQYYESLSLYASGDPHIANIANMTLDIDFKNSWNIYSKLILDKNLILFWNVFDMNFISGVGPKHPFFKNEERNNYLLEWLLKNKEFAPWIIRVAPLFDETGNDWFYYTESLINIFGEDDNFINELSANLHSMTTWGSRVPFLAARLKLVEQLQNHKLEKVKEWVKNEIEHYEKVIKIEEIRDDEGFLGM</sequence>
<dbReference type="InterPro" id="IPR027417">
    <property type="entry name" value="P-loop_NTPase"/>
</dbReference>
<dbReference type="OrthoDB" id="8910972at2"/>
<evidence type="ECO:0000313" key="1">
    <source>
        <dbReference type="EMBL" id="PKQ44466.1"/>
    </source>
</evidence>
<dbReference type="AlphaFoldDB" id="A0A2N3HHN2"/>
<dbReference type="EMBL" id="PJEO01000050">
    <property type="protein sequence ID" value="PKQ44466.1"/>
    <property type="molecule type" value="Genomic_DNA"/>
</dbReference>
<evidence type="ECO:0000313" key="2">
    <source>
        <dbReference type="Proteomes" id="UP000233435"/>
    </source>
</evidence>
<protein>
    <submittedName>
        <fullName evidence="1">Uncharacterized protein</fullName>
    </submittedName>
</protein>
<dbReference type="Proteomes" id="UP000233435">
    <property type="component" value="Unassembled WGS sequence"/>
</dbReference>
<name>A0A2N3HHN2_9FLAO</name>
<keyword evidence="2" id="KW-1185">Reference proteome</keyword>
<proteinExistence type="predicted"/>
<reference evidence="1 2" key="1">
    <citation type="submission" date="2017-12" db="EMBL/GenBank/DDBJ databases">
        <title>Confluentibacter flavum sp. nov., isolated from the saline lake.</title>
        <authorList>
            <person name="Yu L."/>
        </authorList>
    </citation>
    <scope>NUCLEOTIDE SEQUENCE [LARGE SCALE GENOMIC DNA]</scope>
    <source>
        <strain evidence="1 2">3B</strain>
    </source>
</reference>
<dbReference type="SUPFAM" id="SSF52540">
    <property type="entry name" value="P-loop containing nucleoside triphosphate hydrolases"/>
    <property type="match status" value="1"/>
</dbReference>
<accession>A0A2N3HHN2</accession>
<comment type="caution">
    <text evidence="1">The sequence shown here is derived from an EMBL/GenBank/DDBJ whole genome shotgun (WGS) entry which is preliminary data.</text>
</comment>
<dbReference type="RefSeq" id="WP_106660442.1">
    <property type="nucleotide sequence ID" value="NZ_PJEO01000050.1"/>
</dbReference>
<gene>
    <name evidence="1" type="ORF">CSW08_13745</name>
</gene>